<reference evidence="2 3" key="1">
    <citation type="submission" date="2020-08" db="EMBL/GenBank/DDBJ databases">
        <title>Sequencing the genomes of 1000 actinobacteria strains.</title>
        <authorList>
            <person name="Klenk H.-P."/>
        </authorList>
    </citation>
    <scope>NUCLEOTIDE SEQUENCE [LARGE SCALE GENOMIC DNA]</scope>
    <source>
        <strain evidence="2 3">DSM 105498</strain>
    </source>
</reference>
<comment type="caution">
    <text evidence="2">The sequence shown here is derived from an EMBL/GenBank/DDBJ whole genome shotgun (WGS) entry which is preliminary data.</text>
</comment>
<evidence type="ECO:0000313" key="2">
    <source>
        <dbReference type="EMBL" id="MBB3044445.1"/>
    </source>
</evidence>
<evidence type="ECO:0000256" key="1">
    <source>
        <dbReference type="ARBA" id="ARBA00023002"/>
    </source>
</evidence>
<keyword evidence="1" id="KW-0560">Oxidoreductase</keyword>
<accession>A0A7W4VZ78</accession>
<sequence>MSTTGPTTATPPSVPTPTAELPLVIVGAGPIGLAAAAHARSRGLPTVVLEAGDSAGASILEWAHVRLFSAWSELVDPAAAKLLAPTGWVAPDPQGYPTGGDWVERYLAPLAAAVNATDEVDLRFGSRVIGVARFGRDRLVAADRERLPFTVHVEHADGSRTRLAAAAVIDASGTWTGPNPLGGDGYPAAGEVAHADRIDYGIPDFADLEVAARYAGKHVAVAGAGASAQNVLVGLGGLAKQHPGTRVTWLVRRPGTDDAFGGGDNDQLAERGALGVRAKDAVATGPVSVVTSFRTSDVSPDPDGTSGQLRLASFPDTVSGGGKVVGGVDEIIVVTGFAPDHTWLRQVQLDLDAELDAPAQLAGEIHPAWHSCGSVSPHGADRLRQPETGLYLAGMKSYGRAPSFLAMTGFEQVRSIVAEIAGDHEAAARVELVLPETGVCGGSGLFDGESTAESGGCCGQTAAEPDLIIIGGPAPARSAAPAGGCG</sequence>
<dbReference type="Pfam" id="PF13738">
    <property type="entry name" value="Pyr_redox_3"/>
    <property type="match status" value="1"/>
</dbReference>
<organism evidence="2 3">
    <name type="scientific">Nocardioides soli</name>
    <dbReference type="NCBI Taxonomy" id="1036020"/>
    <lineage>
        <taxon>Bacteria</taxon>
        <taxon>Bacillati</taxon>
        <taxon>Actinomycetota</taxon>
        <taxon>Actinomycetes</taxon>
        <taxon>Propionibacteriales</taxon>
        <taxon>Nocardioidaceae</taxon>
        <taxon>Nocardioides</taxon>
    </lineage>
</organism>
<dbReference type="Gene3D" id="3.50.50.60">
    <property type="entry name" value="FAD/NAD(P)-binding domain"/>
    <property type="match status" value="2"/>
</dbReference>
<dbReference type="InterPro" id="IPR050982">
    <property type="entry name" value="Auxin_biosynth/cation_transpt"/>
</dbReference>
<dbReference type="Proteomes" id="UP000589626">
    <property type="component" value="Unassembled WGS sequence"/>
</dbReference>
<evidence type="ECO:0000313" key="3">
    <source>
        <dbReference type="Proteomes" id="UP000589626"/>
    </source>
</evidence>
<dbReference type="AlphaFoldDB" id="A0A7W4VZ78"/>
<dbReference type="RefSeq" id="WP_183594315.1">
    <property type="nucleotide sequence ID" value="NZ_JACHWR010000003.1"/>
</dbReference>
<dbReference type="GO" id="GO:0050660">
    <property type="term" value="F:flavin adenine dinucleotide binding"/>
    <property type="evidence" value="ECO:0007669"/>
    <property type="project" value="TreeGrafter"/>
</dbReference>
<dbReference type="EMBL" id="JACHWR010000003">
    <property type="protein sequence ID" value="MBB3044445.1"/>
    <property type="molecule type" value="Genomic_DNA"/>
</dbReference>
<name>A0A7W4VZ78_9ACTN</name>
<evidence type="ECO:0008006" key="4">
    <source>
        <dbReference type="Google" id="ProtNLM"/>
    </source>
</evidence>
<dbReference type="SUPFAM" id="SSF51905">
    <property type="entry name" value="FAD/NAD(P)-binding domain"/>
    <property type="match status" value="1"/>
</dbReference>
<dbReference type="PRINTS" id="PR00368">
    <property type="entry name" value="FADPNR"/>
</dbReference>
<dbReference type="PANTHER" id="PTHR43539">
    <property type="entry name" value="FLAVIN-BINDING MONOOXYGENASE-LIKE PROTEIN (AFU_ORTHOLOGUE AFUA_4G09220)"/>
    <property type="match status" value="1"/>
</dbReference>
<protein>
    <recommendedName>
        <fullName evidence="4">Flavoprotein</fullName>
    </recommendedName>
</protein>
<keyword evidence="3" id="KW-1185">Reference proteome</keyword>
<dbReference type="PANTHER" id="PTHR43539:SF78">
    <property type="entry name" value="FLAVIN-CONTAINING MONOOXYGENASE"/>
    <property type="match status" value="1"/>
</dbReference>
<dbReference type="GO" id="GO:0004497">
    <property type="term" value="F:monooxygenase activity"/>
    <property type="evidence" value="ECO:0007669"/>
    <property type="project" value="TreeGrafter"/>
</dbReference>
<dbReference type="InterPro" id="IPR036188">
    <property type="entry name" value="FAD/NAD-bd_sf"/>
</dbReference>
<gene>
    <name evidence="2" type="ORF">FHU40_004282</name>
</gene>
<proteinExistence type="predicted"/>